<dbReference type="Proteomes" id="UP000321456">
    <property type="component" value="Unassembled WGS sequence"/>
</dbReference>
<proteinExistence type="predicted"/>
<keyword evidence="2" id="KW-1185">Reference proteome</keyword>
<dbReference type="EMBL" id="VRUR01000002">
    <property type="protein sequence ID" value="TXN36059.1"/>
    <property type="molecule type" value="Genomic_DNA"/>
</dbReference>
<organism evidence="1 2">
    <name type="scientific">Flagellimonas hymeniacidonis</name>
    <dbReference type="NCBI Taxonomy" id="2603628"/>
    <lineage>
        <taxon>Bacteria</taxon>
        <taxon>Pseudomonadati</taxon>
        <taxon>Bacteroidota</taxon>
        <taxon>Flavobacteriia</taxon>
        <taxon>Flavobacteriales</taxon>
        <taxon>Flavobacteriaceae</taxon>
        <taxon>Flagellimonas</taxon>
    </lineage>
</organism>
<name>A0A5C8V4N3_9FLAO</name>
<evidence type="ECO:0000313" key="1">
    <source>
        <dbReference type="EMBL" id="TXN36059.1"/>
    </source>
</evidence>
<accession>A0A5C8V4N3</accession>
<gene>
    <name evidence="1" type="ORF">FVB32_15990</name>
</gene>
<reference evidence="1 2" key="1">
    <citation type="submission" date="2019-08" db="EMBL/GenBank/DDBJ databases">
        <title>Professor.</title>
        <authorList>
            <person name="Park J.S."/>
        </authorList>
    </citation>
    <scope>NUCLEOTIDE SEQUENCE [LARGE SCALE GENOMIC DNA]</scope>
    <source>
        <strain evidence="1 2">176CP5-101</strain>
    </source>
</reference>
<evidence type="ECO:0000313" key="2">
    <source>
        <dbReference type="Proteomes" id="UP000321456"/>
    </source>
</evidence>
<sequence>MEKTKEGQQEKLSEKRIGKSVKGKIWISTTRPLKKLTSQKHHEDLFTAAPFFAHRSCSVLVVVDGSTRMTFWKQS</sequence>
<protein>
    <submittedName>
        <fullName evidence="1">Uncharacterized protein</fullName>
    </submittedName>
</protein>
<comment type="caution">
    <text evidence="1">The sequence shown here is derived from an EMBL/GenBank/DDBJ whole genome shotgun (WGS) entry which is preliminary data.</text>
</comment>
<dbReference type="AlphaFoldDB" id="A0A5C8V4N3"/>
<dbReference type="RefSeq" id="WP_147744830.1">
    <property type="nucleotide sequence ID" value="NZ_VRUR01000002.1"/>
</dbReference>